<organism evidence="11 12">
    <name type="scientific">Fusarium torreyae</name>
    <dbReference type="NCBI Taxonomy" id="1237075"/>
    <lineage>
        <taxon>Eukaryota</taxon>
        <taxon>Fungi</taxon>
        <taxon>Dikarya</taxon>
        <taxon>Ascomycota</taxon>
        <taxon>Pezizomycotina</taxon>
        <taxon>Sordariomycetes</taxon>
        <taxon>Hypocreomycetidae</taxon>
        <taxon>Hypocreales</taxon>
        <taxon>Nectriaceae</taxon>
        <taxon>Fusarium</taxon>
    </lineage>
</organism>
<feature type="transmembrane region" description="Helical" evidence="9">
    <location>
        <begin position="481"/>
        <end position="501"/>
    </location>
</feature>
<feature type="transmembrane region" description="Helical" evidence="9">
    <location>
        <begin position="81"/>
        <end position="101"/>
    </location>
</feature>
<keyword evidence="12" id="KW-1185">Reference proteome</keyword>
<evidence type="ECO:0000256" key="4">
    <source>
        <dbReference type="ARBA" id="ARBA00022692"/>
    </source>
</evidence>
<dbReference type="InterPro" id="IPR036259">
    <property type="entry name" value="MFS_trans_sf"/>
</dbReference>
<dbReference type="PANTHER" id="PTHR48022:SF20">
    <property type="entry name" value="MAJOR FACILITATOR SUPERFAMILY (MFS) PROFILE DOMAIN-CONTAINING PROTEIN-RELATED"/>
    <property type="match status" value="1"/>
</dbReference>
<dbReference type="Pfam" id="PF00083">
    <property type="entry name" value="Sugar_tr"/>
    <property type="match status" value="1"/>
</dbReference>
<evidence type="ECO:0000313" key="12">
    <source>
        <dbReference type="Proteomes" id="UP001152049"/>
    </source>
</evidence>
<dbReference type="PROSITE" id="PS00217">
    <property type="entry name" value="SUGAR_TRANSPORT_2"/>
    <property type="match status" value="1"/>
</dbReference>
<dbReference type="PROSITE" id="PS50850">
    <property type="entry name" value="MFS"/>
    <property type="match status" value="1"/>
</dbReference>
<proteinExistence type="inferred from homology"/>
<dbReference type="InterPro" id="IPR003663">
    <property type="entry name" value="Sugar/inositol_transpt"/>
</dbReference>
<feature type="transmembrane region" description="Helical" evidence="9">
    <location>
        <begin position="33"/>
        <end position="51"/>
    </location>
</feature>
<keyword evidence="3 8" id="KW-0813">Transport</keyword>
<feature type="transmembrane region" description="Helical" evidence="9">
    <location>
        <begin position="168"/>
        <end position="187"/>
    </location>
</feature>
<dbReference type="PRINTS" id="PR00171">
    <property type="entry name" value="SUGRTRNSPORT"/>
</dbReference>
<feature type="transmembrane region" description="Helical" evidence="9">
    <location>
        <begin position="413"/>
        <end position="431"/>
    </location>
</feature>
<keyword evidence="6 9" id="KW-0472">Membrane</keyword>
<evidence type="ECO:0000256" key="5">
    <source>
        <dbReference type="ARBA" id="ARBA00022989"/>
    </source>
</evidence>
<feature type="transmembrane region" description="Helical" evidence="9">
    <location>
        <begin position="207"/>
        <end position="230"/>
    </location>
</feature>
<feature type="transmembrane region" description="Helical" evidence="9">
    <location>
        <begin position="381"/>
        <end position="401"/>
    </location>
</feature>
<feature type="transmembrane region" description="Helical" evidence="9">
    <location>
        <begin position="134"/>
        <end position="156"/>
    </location>
</feature>
<dbReference type="InterPro" id="IPR020846">
    <property type="entry name" value="MFS_dom"/>
</dbReference>
<reference evidence="11" key="1">
    <citation type="submission" date="2022-09" db="EMBL/GenBank/DDBJ databases">
        <title>Fusarium specimens isolated from Avocado Roots.</title>
        <authorList>
            <person name="Stajich J."/>
            <person name="Roper C."/>
            <person name="Heimlech-Rivalta G."/>
        </authorList>
    </citation>
    <scope>NUCLEOTIDE SEQUENCE</scope>
    <source>
        <strain evidence="11">CF00136</strain>
    </source>
</reference>
<keyword evidence="5 9" id="KW-1133">Transmembrane helix</keyword>
<feature type="transmembrane region" description="Helical" evidence="9">
    <location>
        <begin position="315"/>
        <end position="337"/>
    </location>
</feature>
<comment type="subcellular location">
    <subcellularLocation>
        <location evidence="1">Membrane</location>
        <topology evidence="1">Multi-pass membrane protein</topology>
    </subcellularLocation>
</comment>
<gene>
    <name evidence="11" type="ORF">NW762_012647</name>
</gene>
<dbReference type="PANTHER" id="PTHR48022">
    <property type="entry name" value="PLASTIDIC GLUCOSE TRANSPORTER 4"/>
    <property type="match status" value="1"/>
</dbReference>
<keyword evidence="4 9" id="KW-0812">Transmembrane</keyword>
<evidence type="ECO:0000256" key="7">
    <source>
        <dbReference type="ARBA" id="ARBA00023180"/>
    </source>
</evidence>
<evidence type="ECO:0000256" key="8">
    <source>
        <dbReference type="RuleBase" id="RU003346"/>
    </source>
</evidence>
<dbReference type="InterPro" id="IPR005828">
    <property type="entry name" value="MFS_sugar_transport-like"/>
</dbReference>
<dbReference type="InterPro" id="IPR005829">
    <property type="entry name" value="Sugar_transporter_CS"/>
</dbReference>
<evidence type="ECO:0000313" key="11">
    <source>
        <dbReference type="EMBL" id="KAJ4248809.1"/>
    </source>
</evidence>
<evidence type="ECO:0000259" key="10">
    <source>
        <dbReference type="PROSITE" id="PS50850"/>
    </source>
</evidence>
<dbReference type="InterPro" id="IPR050360">
    <property type="entry name" value="MFS_Sugar_Transporters"/>
</dbReference>
<protein>
    <recommendedName>
        <fullName evidence="10">Major facilitator superfamily (MFS) profile domain-containing protein</fullName>
    </recommendedName>
</protein>
<evidence type="ECO:0000256" key="1">
    <source>
        <dbReference type="ARBA" id="ARBA00004141"/>
    </source>
</evidence>
<comment type="caution">
    <text evidence="11">The sequence shown here is derived from an EMBL/GenBank/DDBJ whole genome shotgun (WGS) entry which is preliminary data.</text>
</comment>
<name>A0A9W8RP00_9HYPO</name>
<dbReference type="FunFam" id="1.20.1250.20:FF:000026">
    <property type="entry name" value="MFS quinate transporter QutD"/>
    <property type="match status" value="1"/>
</dbReference>
<evidence type="ECO:0000256" key="6">
    <source>
        <dbReference type="ARBA" id="ARBA00023136"/>
    </source>
</evidence>
<dbReference type="Gene3D" id="1.20.1250.20">
    <property type="entry name" value="MFS general substrate transporter like domains"/>
    <property type="match status" value="1"/>
</dbReference>
<comment type="similarity">
    <text evidence="2 8">Belongs to the major facilitator superfamily. Sugar transporter (TC 2.A.1.1) family.</text>
</comment>
<dbReference type="SUPFAM" id="SSF103473">
    <property type="entry name" value="MFS general substrate transporter"/>
    <property type="match status" value="1"/>
</dbReference>
<dbReference type="OrthoDB" id="8120565at2759"/>
<feature type="transmembrane region" description="Helical" evidence="9">
    <location>
        <begin position="352"/>
        <end position="374"/>
    </location>
</feature>
<dbReference type="Proteomes" id="UP001152049">
    <property type="component" value="Unassembled WGS sequence"/>
</dbReference>
<evidence type="ECO:0000256" key="3">
    <source>
        <dbReference type="ARBA" id="ARBA00022448"/>
    </source>
</evidence>
<evidence type="ECO:0000256" key="2">
    <source>
        <dbReference type="ARBA" id="ARBA00010992"/>
    </source>
</evidence>
<dbReference type="GO" id="GO:0005351">
    <property type="term" value="F:carbohydrate:proton symporter activity"/>
    <property type="evidence" value="ECO:0007669"/>
    <property type="project" value="TreeGrafter"/>
</dbReference>
<dbReference type="NCBIfam" id="TIGR00879">
    <property type="entry name" value="SP"/>
    <property type="match status" value="1"/>
</dbReference>
<evidence type="ECO:0000256" key="9">
    <source>
        <dbReference type="SAM" id="Phobius"/>
    </source>
</evidence>
<sequence length="574" mass="62928">MTAQAEGGLSDATVQYRNNLNGRTGIQGLAQNFRVLSITCFACIGGLLYGYNQGVFSGVLTMPSFGAHMEDYITNSTKKGWLTAILELGAWLGTLYSSMLAEPLSRKYTIILATAVFIIGVVVQSTAVKVGPPAILGGRFITGMGVGGLSMTVPMYVAECAPPESRGLLLGIQQFAIEFGVMISFWIDYGCHFIGGQDKSSQSDAAWLIPLTLQLFPAIVLFIGMLFMPFTPRWLVHHDREDEARRVLAKLRSTNLDTNLIELEFLEIKAQSLFEKRTTEANFPHLAKLSFVNSVKLQFVAMGSLFKTKPMFKRVVVASVTMFFTQWSGINAILYYAPNIFGALGMSSNSTSLLATGVVGIVMLVATIPTLIYVDKIGRKPILTIGALGMAFCHLAIAVIFARNEDKWESQQASAWACIVLVWVYVAFFGWSWGPCEWILVAEVWPLSARPYGIAIATSANWMNNFIVGQVTPDMITHIRYGTFIVFGILIALGAGFIWFFTPETSRLTLEEMDVVFGSSGVAEADRERMTAINHEIGLDSALASLTRRASVAGDKPFVQEHEGSRQIEDVNAM</sequence>
<dbReference type="PROSITE" id="PS00216">
    <property type="entry name" value="SUGAR_TRANSPORT_1"/>
    <property type="match status" value="1"/>
</dbReference>
<dbReference type="GO" id="GO:0016020">
    <property type="term" value="C:membrane"/>
    <property type="evidence" value="ECO:0007669"/>
    <property type="project" value="UniProtKB-SubCell"/>
</dbReference>
<dbReference type="EMBL" id="JAOQAZ010000035">
    <property type="protein sequence ID" value="KAJ4248809.1"/>
    <property type="molecule type" value="Genomic_DNA"/>
</dbReference>
<keyword evidence="7" id="KW-0325">Glycoprotein</keyword>
<dbReference type="AlphaFoldDB" id="A0A9W8RP00"/>
<accession>A0A9W8RP00</accession>
<feature type="transmembrane region" description="Helical" evidence="9">
    <location>
        <begin position="108"/>
        <end position="128"/>
    </location>
</feature>
<feature type="domain" description="Major facilitator superfamily (MFS) profile" evidence="10">
    <location>
        <begin position="38"/>
        <end position="506"/>
    </location>
</feature>